<evidence type="ECO:0000313" key="2">
    <source>
        <dbReference type="EMBL" id="SDR59604.1"/>
    </source>
</evidence>
<feature type="transmembrane region" description="Helical" evidence="1">
    <location>
        <begin position="9"/>
        <end position="27"/>
    </location>
</feature>
<keyword evidence="1" id="KW-0812">Transmembrane</keyword>
<dbReference type="Proteomes" id="UP000199365">
    <property type="component" value="Unassembled WGS sequence"/>
</dbReference>
<keyword evidence="1" id="KW-0472">Membrane</keyword>
<organism evidence="2 3">
    <name type="scientific">Paraburkholderia tuberum</name>
    <dbReference type="NCBI Taxonomy" id="157910"/>
    <lineage>
        <taxon>Bacteria</taxon>
        <taxon>Pseudomonadati</taxon>
        <taxon>Pseudomonadota</taxon>
        <taxon>Betaproteobacteria</taxon>
        <taxon>Burkholderiales</taxon>
        <taxon>Burkholderiaceae</taxon>
        <taxon>Paraburkholderia</taxon>
    </lineage>
</organism>
<dbReference type="STRING" id="157910.SAMN05445850_6895"/>
<dbReference type="AlphaFoldDB" id="A0A1H1KBC4"/>
<name>A0A1H1KBC4_9BURK</name>
<dbReference type="EMBL" id="FNKX01000003">
    <property type="protein sequence ID" value="SDR59604.1"/>
    <property type="molecule type" value="Genomic_DNA"/>
</dbReference>
<proteinExistence type="predicted"/>
<reference evidence="3" key="1">
    <citation type="submission" date="2016-10" db="EMBL/GenBank/DDBJ databases">
        <authorList>
            <person name="Varghese N."/>
            <person name="Submissions S."/>
        </authorList>
    </citation>
    <scope>NUCLEOTIDE SEQUENCE [LARGE SCALE GENOMIC DNA]</scope>
    <source>
        <strain evidence="3">DUS833</strain>
    </source>
</reference>
<protein>
    <submittedName>
        <fullName evidence="2">Uncharacterized protein</fullName>
    </submittedName>
</protein>
<keyword evidence="1" id="KW-1133">Transmembrane helix</keyword>
<accession>A0A1H1KBC4</accession>
<sequence length="86" mass="9862">MTAALVRRLFKVALFIGLFLLSARYIGRNGPMPESEALRWLSIANGLGLHEADDVYVPVMLTVWLVVAVVAYIAIMRLWRRYQRKN</sequence>
<evidence type="ECO:0000256" key="1">
    <source>
        <dbReference type="SAM" id="Phobius"/>
    </source>
</evidence>
<evidence type="ECO:0000313" key="3">
    <source>
        <dbReference type="Proteomes" id="UP000199365"/>
    </source>
</evidence>
<gene>
    <name evidence="2" type="ORF">SAMN05445850_6895</name>
</gene>
<keyword evidence="3" id="KW-1185">Reference proteome</keyword>
<feature type="transmembrane region" description="Helical" evidence="1">
    <location>
        <begin position="55"/>
        <end position="75"/>
    </location>
</feature>